<evidence type="ECO:0000313" key="4">
    <source>
        <dbReference type="Proteomes" id="UP000225872"/>
    </source>
</evidence>
<dbReference type="PROSITE" id="PS51170">
    <property type="entry name" value="CW"/>
    <property type="match status" value="1"/>
</dbReference>
<protein>
    <submittedName>
        <fullName evidence="3">Uncharacterized protein</fullName>
    </submittedName>
</protein>
<dbReference type="InterPro" id="IPR018337">
    <property type="entry name" value="Cell_wall/Cho-bd_repeat"/>
</dbReference>
<sequence length="23" mass="2679">MQTGWVTISGKRYFFNSSGVWVK</sequence>
<dbReference type="AlphaFoldDB" id="A0A2C1D2Y3"/>
<dbReference type="Gene3D" id="2.10.270.10">
    <property type="entry name" value="Cholin Binding"/>
    <property type="match status" value="1"/>
</dbReference>
<reference evidence="3 4" key="1">
    <citation type="submission" date="2017-09" db="EMBL/GenBank/DDBJ databases">
        <title>Large-scale bioinformatics analysis of Bacillus genomes uncovers conserved roles of natural products in bacterial physiology.</title>
        <authorList>
            <consortium name="Agbiome Team Llc"/>
            <person name="Bleich R.M."/>
            <person name="Grubbs K.J."/>
            <person name="Santa Maria K.C."/>
            <person name="Allen S.E."/>
            <person name="Farag S."/>
            <person name="Shank E.A."/>
            <person name="Bowers A."/>
        </authorList>
    </citation>
    <scope>NUCLEOTIDE SEQUENCE [LARGE SCALE GENOMIC DNA]</scope>
    <source>
        <strain evidence="3 4">AFS041432</strain>
    </source>
</reference>
<feature type="repeat" description="Cell wall-binding" evidence="2">
    <location>
        <begin position="2"/>
        <end position="21"/>
    </location>
</feature>
<dbReference type="SUPFAM" id="SSF69360">
    <property type="entry name" value="Cell wall binding repeat"/>
    <property type="match status" value="1"/>
</dbReference>
<evidence type="ECO:0000256" key="1">
    <source>
        <dbReference type="ARBA" id="ARBA00022737"/>
    </source>
</evidence>
<comment type="caution">
    <text evidence="3">The sequence shown here is derived from an EMBL/GenBank/DDBJ whole genome shotgun (WGS) entry which is preliminary data.</text>
</comment>
<accession>A0A2C1D2Y3</accession>
<proteinExistence type="predicted"/>
<keyword evidence="1" id="KW-0677">Repeat</keyword>
<dbReference type="Pfam" id="PF01473">
    <property type="entry name" value="Choline_bind_1"/>
    <property type="match status" value="1"/>
</dbReference>
<evidence type="ECO:0000256" key="2">
    <source>
        <dbReference type="PROSITE-ProRule" id="PRU00591"/>
    </source>
</evidence>
<dbReference type="EMBL" id="NULO01000117">
    <property type="protein sequence ID" value="PGS94825.1"/>
    <property type="molecule type" value="Genomic_DNA"/>
</dbReference>
<name>A0A2C1D2Y3_BACCE</name>
<evidence type="ECO:0000313" key="3">
    <source>
        <dbReference type="EMBL" id="PGS94825.1"/>
    </source>
</evidence>
<gene>
    <name evidence="3" type="ORF">COD09_23935</name>
</gene>
<organism evidence="3 4">
    <name type="scientific">Bacillus cereus</name>
    <dbReference type="NCBI Taxonomy" id="1396"/>
    <lineage>
        <taxon>Bacteria</taxon>
        <taxon>Bacillati</taxon>
        <taxon>Bacillota</taxon>
        <taxon>Bacilli</taxon>
        <taxon>Bacillales</taxon>
        <taxon>Bacillaceae</taxon>
        <taxon>Bacillus</taxon>
        <taxon>Bacillus cereus group</taxon>
    </lineage>
</organism>
<dbReference type="Proteomes" id="UP000225872">
    <property type="component" value="Unassembled WGS sequence"/>
</dbReference>